<dbReference type="OrthoDB" id="9776005at2"/>
<dbReference type="Gene3D" id="3.40.930.10">
    <property type="entry name" value="Mannitol-specific EII, Chain A"/>
    <property type="match status" value="1"/>
</dbReference>
<keyword evidence="10" id="KW-0762">Sugar transport</keyword>
<dbReference type="KEGG" id="pdg:BCM40_00420"/>
<dbReference type="SUPFAM" id="SSF63520">
    <property type="entry name" value="PTS-regulatory domain, PRD"/>
    <property type="match status" value="2"/>
</dbReference>
<dbReference type="Gene3D" id="3.40.50.2300">
    <property type="match status" value="1"/>
</dbReference>
<dbReference type="RefSeq" id="WP_065525022.1">
    <property type="nucleotide sequence ID" value="NZ_CP016543.2"/>
</dbReference>
<keyword evidence="1" id="KW-0808">Transferase</keyword>
<dbReference type="InterPro" id="IPR036634">
    <property type="entry name" value="PRD_sf"/>
</dbReference>
<keyword evidence="10" id="KW-0813">Transport</keyword>
<dbReference type="Pfam" id="PF08279">
    <property type="entry name" value="HTH_11"/>
    <property type="match status" value="1"/>
</dbReference>
<evidence type="ECO:0000256" key="2">
    <source>
        <dbReference type="ARBA" id="ARBA00022737"/>
    </source>
</evidence>
<dbReference type="STRING" id="414778.BCM40_00420"/>
<evidence type="ECO:0000259" key="7">
    <source>
        <dbReference type="PROSITE" id="PS51094"/>
    </source>
</evidence>
<dbReference type="GO" id="GO:0006355">
    <property type="term" value="P:regulation of DNA-templated transcription"/>
    <property type="evidence" value="ECO:0007669"/>
    <property type="project" value="InterPro"/>
</dbReference>
<accession>A0A1C7EES2</accession>
<keyword evidence="3" id="KW-0805">Transcription regulation</keyword>
<name>A0A1C7EES2_9BACL</name>
<evidence type="ECO:0000313" key="10">
    <source>
        <dbReference type="EMBL" id="ANU21887.1"/>
    </source>
</evidence>
<dbReference type="Pfam" id="PF02302">
    <property type="entry name" value="PTS_IIB"/>
    <property type="match status" value="1"/>
</dbReference>
<evidence type="ECO:0000256" key="1">
    <source>
        <dbReference type="ARBA" id="ARBA00022679"/>
    </source>
</evidence>
<dbReference type="InterPro" id="IPR002178">
    <property type="entry name" value="PTS_EIIA_type-2_dom"/>
</dbReference>
<dbReference type="SUPFAM" id="SSF55804">
    <property type="entry name" value="Phoshotransferase/anion transport protein"/>
    <property type="match status" value="1"/>
</dbReference>
<keyword evidence="6" id="KW-0175">Coiled coil</keyword>
<dbReference type="Gene3D" id="1.10.10.10">
    <property type="entry name" value="Winged helix-like DNA-binding domain superfamily/Winged helix DNA-binding domain"/>
    <property type="match status" value="1"/>
</dbReference>
<dbReference type="PROSITE" id="PS51094">
    <property type="entry name" value="PTS_EIIA_TYPE_2"/>
    <property type="match status" value="1"/>
</dbReference>
<dbReference type="InterPro" id="IPR003501">
    <property type="entry name" value="PTS_EIIB_2/3"/>
</dbReference>
<dbReference type="Pfam" id="PF05043">
    <property type="entry name" value="Mga"/>
    <property type="match status" value="1"/>
</dbReference>
<feature type="domain" description="PRD" evidence="9">
    <location>
        <begin position="300"/>
        <end position="405"/>
    </location>
</feature>
<evidence type="ECO:0000256" key="5">
    <source>
        <dbReference type="ARBA" id="ARBA00023163"/>
    </source>
</evidence>
<dbReference type="PANTHER" id="PTHR30185">
    <property type="entry name" value="CRYPTIC BETA-GLUCOSIDE BGL OPERON ANTITERMINATOR"/>
    <property type="match status" value="1"/>
</dbReference>
<dbReference type="InterPro" id="IPR007737">
    <property type="entry name" value="Mga_HTH"/>
</dbReference>
<dbReference type="EMBL" id="CP016543">
    <property type="protein sequence ID" value="ANU21887.1"/>
    <property type="molecule type" value="Genomic_DNA"/>
</dbReference>
<evidence type="ECO:0000256" key="3">
    <source>
        <dbReference type="ARBA" id="ARBA00023015"/>
    </source>
</evidence>
<dbReference type="InterPro" id="IPR036095">
    <property type="entry name" value="PTS_EIIB-like_sf"/>
</dbReference>
<sequence>MFITFREKSIIELIVRTSGKHTVHSLSSHLDVSARTIQRDLKSIEKTLVEFELKIERTADEGLLITGPNDQIYRLIQNLITVSPADETPEERKLKLLIILLHEGPFFKKQVLASQLGISNATLTTHLDDLSDWLHKFSIAVSRTKGVGIEVNGEEANMRYALGSYMLAYFYEEMIESLYHLQQGKSQKDNILGYFFPRYLAVVDRLVNQKINRGQTKLADSDYVGLVIYSCMTLQRTEKGFLLETIELVEKSSTSEYQLIESICNELSEQLLVPLTKADMHFLSIILKGSKVQEAKGSYYDSVLLGRKVKNLIRNVSSQLDVDLINDFSLYQGLLAHMEPLVFRLNQNIESFNPLTDEIKRKYPVLFMAVKQGVENEFEELYFSADETAFIVLHFGSALLIREEKVQIGAVVICPTGIGTSKMLASRIQKELPEINSIEILSINDFQAADFKNYDLVISTIRLPVTEVDYIRVSPLLNERDIGYIESYLQNNVKKITSKMNYLHPGKTSEAIISKNRPNVQQLLQEIKQVQHSMDVLLNNFKVFRKQYATDYWEILQEVLNSARKENIVTNVASAMRELREREEKGGLGIPNTTMALFHGRDDSIQELLFQVIHIDHPLIVKGMDGKDMQMKSLLLMLAPTVMTERQQEILSLISTSLIESDQSMMIFTSSNEKAIRQKLEEVFWEYLQNNLIKE</sequence>
<feature type="coiled-coil region" evidence="6">
    <location>
        <begin position="34"/>
        <end position="61"/>
    </location>
</feature>
<dbReference type="Pfam" id="PF00359">
    <property type="entry name" value="PTS_EIIA_2"/>
    <property type="match status" value="1"/>
</dbReference>
<dbReference type="PANTHER" id="PTHR30185:SF18">
    <property type="entry name" value="TRANSCRIPTIONAL REGULATOR MTLR"/>
    <property type="match status" value="1"/>
</dbReference>
<gene>
    <name evidence="10" type="ORF">BCM40_00420</name>
</gene>
<dbReference type="InterPro" id="IPR013196">
    <property type="entry name" value="HTH_11"/>
</dbReference>
<dbReference type="GO" id="GO:0009401">
    <property type="term" value="P:phosphoenolpyruvate-dependent sugar phosphotransferase system"/>
    <property type="evidence" value="ECO:0007669"/>
    <property type="project" value="InterPro"/>
</dbReference>
<evidence type="ECO:0000313" key="11">
    <source>
        <dbReference type="Proteomes" id="UP000092495"/>
    </source>
</evidence>
<dbReference type="SUPFAM" id="SSF52794">
    <property type="entry name" value="PTS system IIB component-like"/>
    <property type="match status" value="1"/>
</dbReference>
<feature type="domain" description="PRD" evidence="9">
    <location>
        <begin position="194"/>
        <end position="297"/>
    </location>
</feature>
<evidence type="ECO:0000256" key="4">
    <source>
        <dbReference type="ARBA" id="ARBA00023159"/>
    </source>
</evidence>
<dbReference type="InterPro" id="IPR050661">
    <property type="entry name" value="BglG_antiterminators"/>
</dbReference>
<evidence type="ECO:0000256" key="6">
    <source>
        <dbReference type="SAM" id="Coils"/>
    </source>
</evidence>
<keyword evidence="11" id="KW-1185">Reference proteome</keyword>
<dbReference type="InterPro" id="IPR036388">
    <property type="entry name" value="WH-like_DNA-bd_sf"/>
</dbReference>
<dbReference type="Proteomes" id="UP000092495">
    <property type="component" value="Chromosome"/>
</dbReference>
<feature type="domain" description="PTS EIIA type-2" evidence="7">
    <location>
        <begin position="536"/>
        <end position="683"/>
    </location>
</feature>
<keyword evidence="5" id="KW-0804">Transcription</keyword>
<keyword evidence="4" id="KW-0010">Activator</keyword>
<dbReference type="AlphaFoldDB" id="A0A1C7EES2"/>
<proteinExistence type="predicted"/>
<evidence type="ECO:0000259" key="9">
    <source>
        <dbReference type="PROSITE" id="PS51372"/>
    </source>
</evidence>
<protein>
    <submittedName>
        <fullName evidence="10">Sugar transporter</fullName>
    </submittedName>
</protein>
<dbReference type="InterPro" id="IPR011608">
    <property type="entry name" value="PRD"/>
</dbReference>
<dbReference type="PROSITE" id="PS51099">
    <property type="entry name" value="PTS_EIIB_TYPE_2"/>
    <property type="match status" value="1"/>
</dbReference>
<organism evidence="10 11">
    <name type="scientific">Planococcus donghaensis</name>
    <dbReference type="NCBI Taxonomy" id="414778"/>
    <lineage>
        <taxon>Bacteria</taxon>
        <taxon>Bacillati</taxon>
        <taxon>Bacillota</taxon>
        <taxon>Bacilli</taxon>
        <taxon>Bacillales</taxon>
        <taxon>Caryophanaceae</taxon>
        <taxon>Planococcus</taxon>
    </lineage>
</organism>
<reference evidence="10" key="1">
    <citation type="submission" date="2016-10" db="EMBL/GenBank/DDBJ databases">
        <authorList>
            <person name="See-Too W.S."/>
        </authorList>
    </citation>
    <scope>NUCLEOTIDE SEQUENCE</scope>
    <source>
        <strain evidence="10">DSM 22276</strain>
    </source>
</reference>
<keyword evidence="2" id="KW-0677">Repeat</keyword>
<dbReference type="PROSITE" id="PS51372">
    <property type="entry name" value="PRD_2"/>
    <property type="match status" value="2"/>
</dbReference>
<dbReference type="GO" id="GO:0008982">
    <property type="term" value="F:protein-N(PI)-phosphohistidine-sugar phosphotransferase activity"/>
    <property type="evidence" value="ECO:0007669"/>
    <property type="project" value="InterPro"/>
</dbReference>
<feature type="domain" description="PTS EIIB type-2" evidence="8">
    <location>
        <begin position="408"/>
        <end position="497"/>
    </location>
</feature>
<dbReference type="InterPro" id="IPR013011">
    <property type="entry name" value="PTS_EIIB_2"/>
</dbReference>
<evidence type="ECO:0000259" key="8">
    <source>
        <dbReference type="PROSITE" id="PS51099"/>
    </source>
</evidence>
<dbReference type="Gene3D" id="1.10.1790.10">
    <property type="entry name" value="PRD domain"/>
    <property type="match status" value="2"/>
</dbReference>
<dbReference type="InterPro" id="IPR016152">
    <property type="entry name" value="PTrfase/Anion_transptr"/>
</dbReference>
<dbReference type="Pfam" id="PF00874">
    <property type="entry name" value="PRD"/>
    <property type="match status" value="1"/>
</dbReference>
<dbReference type="CDD" id="cd05568">
    <property type="entry name" value="PTS_IIB_bgl_like"/>
    <property type="match status" value="1"/>
</dbReference>